<dbReference type="RefSeq" id="WP_004181255.1">
    <property type="nucleotide sequence ID" value="NZ_CP021106.3"/>
</dbReference>
<evidence type="ECO:0000313" key="2">
    <source>
        <dbReference type="Proteomes" id="UP000012179"/>
    </source>
</evidence>
<reference evidence="1 2" key="1">
    <citation type="journal article" date="2015" name="Int. J. Syst. Evol. Microbiol.">
        <title>Nitrosospira lacus sp. nov., a psychrotolerant, ammonia-oxidizing bacterium from sandy lake sediment.</title>
        <authorList>
            <person name="Urakawa H."/>
            <person name="Garcia J.C."/>
            <person name="Nielsen J.L."/>
            <person name="Le V.Q."/>
            <person name="Kozlowski J.A."/>
            <person name="Stein L.Y."/>
            <person name="Lim C.K."/>
            <person name="Pommerening-Roser A."/>
            <person name="Martens-Habbena W."/>
            <person name="Stahl D.A."/>
            <person name="Klotz M.G."/>
        </authorList>
    </citation>
    <scope>NUCLEOTIDE SEQUENCE [LARGE SCALE GENOMIC DNA]</scope>
    <source>
        <strain evidence="1 2">APG3</strain>
    </source>
</reference>
<proteinExistence type="predicted"/>
<protein>
    <submittedName>
        <fullName evidence="1">Uncharacterized protein</fullName>
    </submittedName>
</protein>
<dbReference type="EMBL" id="CP021106">
    <property type="protein sequence ID" value="ARO88246.1"/>
    <property type="molecule type" value="Genomic_DNA"/>
</dbReference>
<gene>
    <name evidence="1" type="ORF">EBAPG3_010895</name>
</gene>
<sequence length="189" mass="20987">MTDQTMEIDLSSGSREQIRERLRDWLNVDAPISDAALMAVMNHRGYATKLGAMRNHANAVMHLLDHPPAIPAHLLPSAPTHSSRELMAKAGGSLVRWMRDGARQVDSETRDRRWQACMSCPQLADPPQNLAYAAASLISAEKKICRLCGCNVRAKGRFPHETCPSEDTDRPGYSRWGELLDIDAHKSGM</sequence>
<dbReference type="Proteomes" id="UP000012179">
    <property type="component" value="Chromosome"/>
</dbReference>
<dbReference type="eggNOG" id="ENOG50335QZ">
    <property type="taxonomic scope" value="Bacteria"/>
</dbReference>
<organism evidence="1 2">
    <name type="scientific">Nitrosospira lacus</name>
    <dbReference type="NCBI Taxonomy" id="1288494"/>
    <lineage>
        <taxon>Bacteria</taxon>
        <taxon>Pseudomonadati</taxon>
        <taxon>Pseudomonadota</taxon>
        <taxon>Betaproteobacteria</taxon>
        <taxon>Nitrosomonadales</taxon>
        <taxon>Nitrosomonadaceae</taxon>
        <taxon>Nitrosospira</taxon>
    </lineage>
</organism>
<dbReference type="AlphaFoldDB" id="A0A1W6SR24"/>
<name>A0A1W6SR24_9PROT</name>
<evidence type="ECO:0000313" key="1">
    <source>
        <dbReference type="EMBL" id="ARO88246.1"/>
    </source>
</evidence>
<dbReference type="KEGG" id="nlc:EBAPG3_010895"/>
<dbReference type="OrthoDB" id="8479451at2"/>
<keyword evidence="2" id="KW-1185">Reference proteome</keyword>
<accession>A0A1W6SR24</accession>